<protein>
    <submittedName>
        <fullName evidence="2">PHP domain-containing protein</fullName>
    </submittedName>
</protein>
<dbReference type="InterPro" id="IPR016195">
    <property type="entry name" value="Pol/histidinol_Pase-like"/>
</dbReference>
<keyword evidence="3" id="KW-1185">Reference proteome</keyword>
<accession>A0ABD5RG32</accession>
<name>A0ABD5RG32_9EURY</name>
<evidence type="ECO:0000313" key="3">
    <source>
        <dbReference type="Proteomes" id="UP001596201"/>
    </source>
</evidence>
<dbReference type="EMBL" id="JBHSKX010000004">
    <property type="protein sequence ID" value="MFC5368781.1"/>
    <property type="molecule type" value="Genomic_DNA"/>
</dbReference>
<feature type="domain" description="PHP" evidence="1">
    <location>
        <begin position="22"/>
        <end position="179"/>
    </location>
</feature>
<comment type="caution">
    <text evidence="2">The sequence shown here is derived from an EMBL/GenBank/DDBJ whole genome shotgun (WGS) entry which is preliminary data.</text>
</comment>
<dbReference type="Proteomes" id="UP001596201">
    <property type="component" value="Unassembled WGS sequence"/>
</dbReference>
<dbReference type="PANTHER" id="PTHR36928">
    <property type="entry name" value="PHOSPHATASE YCDX-RELATED"/>
    <property type="match status" value="1"/>
</dbReference>
<dbReference type="InterPro" id="IPR004013">
    <property type="entry name" value="PHP_dom"/>
</dbReference>
<dbReference type="PANTHER" id="PTHR36928:SF1">
    <property type="entry name" value="PHOSPHATASE YCDX-RELATED"/>
    <property type="match status" value="1"/>
</dbReference>
<dbReference type="SUPFAM" id="SSF89550">
    <property type="entry name" value="PHP domain-like"/>
    <property type="match status" value="1"/>
</dbReference>
<dbReference type="Pfam" id="PF02811">
    <property type="entry name" value="PHP"/>
    <property type="match status" value="1"/>
</dbReference>
<dbReference type="RefSeq" id="WP_227231351.1">
    <property type="nucleotide sequence ID" value="NZ_JAJCVJ010000003.1"/>
</dbReference>
<sequence>MSSVISTESVADLPSEVRRGGDWHMHTDYTDGQSSVADYCRRAVEAGPALLCFSEHVRRELDYDFDALRRDVAQAREAYPTLTILLGCEAKVLDSEGTLDVSDDVLRQVDVVTGVFHSFPEVSVAEYVDAACALVANPVVDVYGHPTLLPTRRGLDLTADDWSQVVATAVEHDTAIEVNSRYDLPRADLVGVTRTHDASVVVGSDAHEASQLQSTQELQKRWKWIDRQY</sequence>
<gene>
    <name evidence="2" type="ORF">ACFPJ5_17800</name>
</gene>
<dbReference type="AlphaFoldDB" id="A0ABD5RG32"/>
<dbReference type="Gene3D" id="3.20.20.140">
    <property type="entry name" value="Metal-dependent hydrolases"/>
    <property type="match status" value="1"/>
</dbReference>
<evidence type="ECO:0000313" key="2">
    <source>
        <dbReference type="EMBL" id="MFC5368781.1"/>
    </source>
</evidence>
<evidence type="ECO:0000259" key="1">
    <source>
        <dbReference type="Pfam" id="PF02811"/>
    </source>
</evidence>
<dbReference type="InterPro" id="IPR050243">
    <property type="entry name" value="PHP_phosphatase"/>
</dbReference>
<proteinExistence type="predicted"/>
<reference evidence="2 3" key="1">
    <citation type="journal article" date="2019" name="Int. J. Syst. Evol. Microbiol.">
        <title>The Global Catalogue of Microorganisms (GCM) 10K type strain sequencing project: providing services to taxonomists for standard genome sequencing and annotation.</title>
        <authorList>
            <consortium name="The Broad Institute Genomics Platform"/>
            <consortium name="The Broad Institute Genome Sequencing Center for Infectious Disease"/>
            <person name="Wu L."/>
            <person name="Ma J."/>
        </authorList>
    </citation>
    <scope>NUCLEOTIDE SEQUENCE [LARGE SCALE GENOMIC DNA]</scope>
    <source>
        <strain evidence="2 3">CGMCC 1.12237</strain>
    </source>
</reference>
<organism evidence="2 3">
    <name type="scientific">Salinirubrum litoreum</name>
    <dbReference type="NCBI Taxonomy" id="1126234"/>
    <lineage>
        <taxon>Archaea</taxon>
        <taxon>Methanobacteriati</taxon>
        <taxon>Methanobacteriota</taxon>
        <taxon>Stenosarchaea group</taxon>
        <taxon>Halobacteria</taxon>
        <taxon>Halobacteriales</taxon>
        <taxon>Haloferacaceae</taxon>
        <taxon>Salinirubrum</taxon>
    </lineage>
</organism>